<feature type="region of interest" description="Disordered" evidence="1">
    <location>
        <begin position="61"/>
        <end position="82"/>
    </location>
</feature>
<evidence type="ECO:0000313" key="3">
    <source>
        <dbReference type="Proteomes" id="UP001187221"/>
    </source>
</evidence>
<proteinExistence type="predicted"/>
<dbReference type="RefSeq" id="WP_317976222.1">
    <property type="nucleotide sequence ID" value="NZ_BTFW01000002.1"/>
</dbReference>
<keyword evidence="3" id="KW-1185">Reference proteome</keyword>
<gene>
    <name evidence="2" type="ORF">NUTIK01_32750</name>
</gene>
<dbReference type="EMBL" id="BTFW01000002">
    <property type="protein sequence ID" value="GMM62498.1"/>
    <property type="molecule type" value="Genomic_DNA"/>
</dbReference>
<name>A0ABQ6PB84_9SPHN</name>
<evidence type="ECO:0000313" key="2">
    <source>
        <dbReference type="EMBL" id="GMM62498.1"/>
    </source>
</evidence>
<comment type="caution">
    <text evidence="2">The sequence shown here is derived from an EMBL/GenBank/DDBJ whole genome shotgun (WGS) entry which is preliminary data.</text>
</comment>
<reference evidence="2 3" key="1">
    <citation type="submission" date="2023-06" db="EMBL/GenBank/DDBJ databases">
        <title>Draft genome sequence of Novosphingobium sp. strain IK01.</title>
        <authorList>
            <person name="Hatamoto M."/>
            <person name="Ikarashi T."/>
            <person name="Yamaguchi T."/>
        </authorList>
    </citation>
    <scope>NUCLEOTIDE SEQUENCE [LARGE SCALE GENOMIC DNA]</scope>
    <source>
        <strain evidence="2 3">IK01</strain>
    </source>
</reference>
<dbReference type="Proteomes" id="UP001187221">
    <property type="component" value="Unassembled WGS sequence"/>
</dbReference>
<organism evidence="2 3">
    <name type="scientific">Novosphingobium pituita</name>
    <dbReference type="NCBI Taxonomy" id="3056842"/>
    <lineage>
        <taxon>Bacteria</taxon>
        <taxon>Pseudomonadati</taxon>
        <taxon>Pseudomonadota</taxon>
        <taxon>Alphaproteobacteria</taxon>
        <taxon>Sphingomonadales</taxon>
        <taxon>Sphingomonadaceae</taxon>
        <taxon>Novosphingobium</taxon>
    </lineage>
</organism>
<sequence length="82" mass="9180">MVTRAPRHHRGGDDDAILSQLRQQPMQAIPAGTSFVTDVQRHARSSQPLDQIPDRIVLVGDRADETHLTSSRKRQKDKGEAK</sequence>
<accession>A0ABQ6PB84</accession>
<evidence type="ECO:0000256" key="1">
    <source>
        <dbReference type="SAM" id="MobiDB-lite"/>
    </source>
</evidence>
<protein>
    <submittedName>
        <fullName evidence="2">Uncharacterized protein</fullName>
    </submittedName>
</protein>